<evidence type="ECO:0000313" key="2">
    <source>
        <dbReference type="Proteomes" id="UP000054485"/>
    </source>
</evidence>
<dbReference type="InParanoid" id="A0A0C9ZUU5"/>
<dbReference type="HOGENOM" id="CLU_1856623_0_0_1"/>
<sequence length="138" mass="15657">MLLKLLSSEQLVIEDFSPLARMIIRRAVWRLGGDIRDEGADILLWLWEALAWPEPTESSSVSQGGYQAVLSSLIGYIVNLCLSHHDQLRNNAVGIFLYGHFDQIETELVRKLNSLFMSQSKGDDISHVFFIAVVRGRR</sequence>
<dbReference type="STRING" id="930992.A0A0C9ZUU5"/>
<keyword evidence="2" id="KW-1185">Reference proteome</keyword>
<dbReference type="Proteomes" id="UP000054485">
    <property type="component" value="Unassembled WGS sequence"/>
</dbReference>
<dbReference type="PANTHER" id="PTHR45653">
    <property type="entry name" value="DEDICATOR OF CYTOKINESIS"/>
    <property type="match status" value="1"/>
</dbReference>
<dbReference type="OrthoDB" id="18896at2759"/>
<dbReference type="AlphaFoldDB" id="A0A0C9ZUU5"/>
<gene>
    <name evidence="1" type="ORF">CY34DRAFT_761375</name>
</gene>
<name>A0A0C9ZUU5_9AGAM</name>
<dbReference type="GO" id="GO:0031267">
    <property type="term" value="F:small GTPase binding"/>
    <property type="evidence" value="ECO:0007669"/>
    <property type="project" value="TreeGrafter"/>
</dbReference>
<dbReference type="GO" id="GO:0005085">
    <property type="term" value="F:guanyl-nucleotide exchange factor activity"/>
    <property type="evidence" value="ECO:0007669"/>
    <property type="project" value="InterPro"/>
</dbReference>
<evidence type="ECO:0000313" key="1">
    <source>
        <dbReference type="EMBL" id="KIK41630.1"/>
    </source>
</evidence>
<proteinExistence type="predicted"/>
<dbReference type="InterPro" id="IPR026791">
    <property type="entry name" value="DOCK"/>
</dbReference>
<protein>
    <submittedName>
        <fullName evidence="1">Uncharacterized protein</fullName>
    </submittedName>
</protein>
<dbReference type="GO" id="GO:0005737">
    <property type="term" value="C:cytoplasm"/>
    <property type="evidence" value="ECO:0007669"/>
    <property type="project" value="TreeGrafter"/>
</dbReference>
<dbReference type="EMBL" id="KN835263">
    <property type="protein sequence ID" value="KIK41630.1"/>
    <property type="molecule type" value="Genomic_DNA"/>
</dbReference>
<reference evidence="1 2" key="1">
    <citation type="submission" date="2014-04" db="EMBL/GenBank/DDBJ databases">
        <authorList>
            <consortium name="DOE Joint Genome Institute"/>
            <person name="Kuo A."/>
            <person name="Ruytinx J."/>
            <person name="Rineau F."/>
            <person name="Colpaert J."/>
            <person name="Kohler A."/>
            <person name="Nagy L.G."/>
            <person name="Floudas D."/>
            <person name="Copeland A."/>
            <person name="Barry K.W."/>
            <person name="Cichocki N."/>
            <person name="Veneault-Fourrey C."/>
            <person name="LaButti K."/>
            <person name="Lindquist E.A."/>
            <person name="Lipzen A."/>
            <person name="Lundell T."/>
            <person name="Morin E."/>
            <person name="Murat C."/>
            <person name="Sun H."/>
            <person name="Tunlid A."/>
            <person name="Henrissat B."/>
            <person name="Grigoriev I.V."/>
            <person name="Hibbett D.S."/>
            <person name="Martin F."/>
            <person name="Nordberg H.P."/>
            <person name="Cantor M.N."/>
            <person name="Hua S.X."/>
        </authorList>
    </citation>
    <scope>NUCLEOTIDE SEQUENCE [LARGE SCALE GENOMIC DNA]</scope>
    <source>
        <strain evidence="1 2">UH-Slu-Lm8-n1</strain>
    </source>
</reference>
<dbReference type="GO" id="GO:0007264">
    <property type="term" value="P:small GTPase-mediated signal transduction"/>
    <property type="evidence" value="ECO:0007669"/>
    <property type="project" value="InterPro"/>
</dbReference>
<dbReference type="PANTHER" id="PTHR45653:SF10">
    <property type="entry name" value="MYOBLAST CITY, ISOFORM B"/>
    <property type="match status" value="1"/>
</dbReference>
<accession>A0A0C9ZUU5</accession>
<reference evidence="2" key="2">
    <citation type="submission" date="2015-01" db="EMBL/GenBank/DDBJ databases">
        <title>Evolutionary Origins and Diversification of the Mycorrhizal Mutualists.</title>
        <authorList>
            <consortium name="DOE Joint Genome Institute"/>
            <consortium name="Mycorrhizal Genomics Consortium"/>
            <person name="Kohler A."/>
            <person name="Kuo A."/>
            <person name="Nagy L.G."/>
            <person name="Floudas D."/>
            <person name="Copeland A."/>
            <person name="Barry K.W."/>
            <person name="Cichocki N."/>
            <person name="Veneault-Fourrey C."/>
            <person name="LaButti K."/>
            <person name="Lindquist E.A."/>
            <person name="Lipzen A."/>
            <person name="Lundell T."/>
            <person name="Morin E."/>
            <person name="Murat C."/>
            <person name="Riley R."/>
            <person name="Ohm R."/>
            <person name="Sun H."/>
            <person name="Tunlid A."/>
            <person name="Henrissat B."/>
            <person name="Grigoriev I.V."/>
            <person name="Hibbett D.S."/>
            <person name="Martin F."/>
        </authorList>
    </citation>
    <scope>NUCLEOTIDE SEQUENCE [LARGE SCALE GENOMIC DNA]</scope>
    <source>
        <strain evidence="2">UH-Slu-Lm8-n1</strain>
    </source>
</reference>
<dbReference type="GO" id="GO:0005886">
    <property type="term" value="C:plasma membrane"/>
    <property type="evidence" value="ECO:0007669"/>
    <property type="project" value="TreeGrafter"/>
</dbReference>
<organism evidence="1 2">
    <name type="scientific">Suillus luteus UH-Slu-Lm8-n1</name>
    <dbReference type="NCBI Taxonomy" id="930992"/>
    <lineage>
        <taxon>Eukaryota</taxon>
        <taxon>Fungi</taxon>
        <taxon>Dikarya</taxon>
        <taxon>Basidiomycota</taxon>
        <taxon>Agaricomycotina</taxon>
        <taxon>Agaricomycetes</taxon>
        <taxon>Agaricomycetidae</taxon>
        <taxon>Boletales</taxon>
        <taxon>Suillineae</taxon>
        <taxon>Suillaceae</taxon>
        <taxon>Suillus</taxon>
    </lineage>
</organism>